<evidence type="ECO:0000256" key="7">
    <source>
        <dbReference type="ARBA" id="ARBA00022729"/>
    </source>
</evidence>
<dbReference type="GO" id="GO:0005576">
    <property type="term" value="C:extracellular region"/>
    <property type="evidence" value="ECO:0007669"/>
    <property type="project" value="UniProtKB-SubCell"/>
</dbReference>
<comment type="subcellular location">
    <subcellularLocation>
        <location evidence="2">Secreted</location>
    </subcellularLocation>
</comment>
<dbReference type="PROSITE" id="PS51164">
    <property type="entry name" value="CBM1_2"/>
    <property type="match status" value="1"/>
</dbReference>
<dbReference type="InterPro" id="IPR031158">
    <property type="entry name" value="GH10_AS"/>
</dbReference>
<evidence type="ECO:0000256" key="14">
    <source>
        <dbReference type="SAM" id="SignalP"/>
    </source>
</evidence>
<dbReference type="InterPro" id="IPR000254">
    <property type="entry name" value="CBD"/>
</dbReference>
<dbReference type="SUPFAM" id="SSF57180">
    <property type="entry name" value="Cellulose-binding domain"/>
    <property type="match status" value="1"/>
</dbReference>
<dbReference type="GO" id="GO:0031176">
    <property type="term" value="F:endo-1,4-beta-xylanase activity"/>
    <property type="evidence" value="ECO:0007669"/>
    <property type="project" value="UniProtKB-EC"/>
</dbReference>
<dbReference type="PROSITE" id="PS51760">
    <property type="entry name" value="GH10_2"/>
    <property type="match status" value="1"/>
</dbReference>
<dbReference type="OrthoDB" id="3055998at2759"/>
<dbReference type="SUPFAM" id="SSF51445">
    <property type="entry name" value="(Trans)glycosidases"/>
    <property type="match status" value="1"/>
</dbReference>
<keyword evidence="5" id="KW-0964">Secreted</keyword>
<evidence type="ECO:0000256" key="3">
    <source>
        <dbReference type="ARBA" id="ARBA00004851"/>
    </source>
</evidence>
<keyword evidence="8 13" id="KW-0378">Hydrolase</keyword>
<feature type="domain" description="CBM1" evidence="15">
    <location>
        <begin position="19"/>
        <end position="55"/>
    </location>
</feature>
<evidence type="ECO:0000256" key="1">
    <source>
        <dbReference type="ARBA" id="ARBA00000681"/>
    </source>
</evidence>
<evidence type="ECO:0000256" key="8">
    <source>
        <dbReference type="ARBA" id="ARBA00022801"/>
    </source>
</evidence>
<evidence type="ECO:0000259" key="16">
    <source>
        <dbReference type="PROSITE" id="PS51760"/>
    </source>
</evidence>
<dbReference type="PANTHER" id="PTHR31490:SF35">
    <property type="entry name" value="ENDO-1,4-BETA-XYLANASE"/>
    <property type="match status" value="1"/>
</dbReference>
<comment type="pathway">
    <text evidence="3">Glycan degradation; xylan degradation.</text>
</comment>
<comment type="similarity">
    <text evidence="4 13">Belongs to the glycosyl hydrolase 10 (cellulase F) family.</text>
</comment>
<dbReference type="EC" id="3.2.1.8" evidence="13"/>
<dbReference type="InterPro" id="IPR017853">
    <property type="entry name" value="GH"/>
</dbReference>
<dbReference type="PRINTS" id="PR00134">
    <property type="entry name" value="GLHYDRLASE10"/>
</dbReference>
<evidence type="ECO:0000256" key="6">
    <source>
        <dbReference type="ARBA" id="ARBA00022651"/>
    </source>
</evidence>
<protein>
    <recommendedName>
        <fullName evidence="13">Beta-xylanase</fullName>
        <ecNumber evidence="13">3.2.1.8</ecNumber>
    </recommendedName>
</protein>
<organism evidence="17 18">
    <name type="scientific">Athelia psychrophila</name>
    <dbReference type="NCBI Taxonomy" id="1759441"/>
    <lineage>
        <taxon>Eukaryota</taxon>
        <taxon>Fungi</taxon>
        <taxon>Dikarya</taxon>
        <taxon>Basidiomycota</taxon>
        <taxon>Agaricomycotina</taxon>
        <taxon>Agaricomycetes</taxon>
        <taxon>Agaricomycetidae</taxon>
        <taxon>Atheliales</taxon>
        <taxon>Atheliaceae</taxon>
        <taxon>Athelia</taxon>
    </lineage>
</organism>
<feature type="signal peptide" evidence="14">
    <location>
        <begin position="1"/>
        <end position="19"/>
    </location>
</feature>
<evidence type="ECO:0000256" key="4">
    <source>
        <dbReference type="ARBA" id="ARBA00007495"/>
    </source>
</evidence>
<feature type="domain" description="GH10" evidence="16">
    <location>
        <begin position="105"/>
        <end position="395"/>
    </location>
</feature>
<evidence type="ECO:0000313" key="17">
    <source>
        <dbReference type="EMBL" id="KZP18270.1"/>
    </source>
</evidence>
<dbReference type="GO" id="GO:0045493">
    <property type="term" value="P:xylan catabolic process"/>
    <property type="evidence" value="ECO:0007669"/>
    <property type="project" value="UniProtKB-KW"/>
</dbReference>
<evidence type="ECO:0000256" key="2">
    <source>
        <dbReference type="ARBA" id="ARBA00004613"/>
    </source>
</evidence>
<keyword evidence="11 13" id="KW-0624">Polysaccharide degradation</keyword>
<gene>
    <name evidence="17" type="ORF">FIBSPDRAFT_829523</name>
</gene>
<dbReference type="PROSITE" id="PS00591">
    <property type="entry name" value="GH10_1"/>
    <property type="match status" value="1"/>
</dbReference>
<evidence type="ECO:0000256" key="13">
    <source>
        <dbReference type="RuleBase" id="RU361174"/>
    </source>
</evidence>
<reference evidence="17 18" key="1">
    <citation type="journal article" date="2016" name="Mol. Biol. Evol.">
        <title>Comparative Genomics of Early-Diverging Mushroom-Forming Fungi Provides Insights into the Origins of Lignocellulose Decay Capabilities.</title>
        <authorList>
            <person name="Nagy L.G."/>
            <person name="Riley R."/>
            <person name="Tritt A."/>
            <person name="Adam C."/>
            <person name="Daum C."/>
            <person name="Floudas D."/>
            <person name="Sun H."/>
            <person name="Yadav J.S."/>
            <person name="Pangilinan J."/>
            <person name="Larsson K.H."/>
            <person name="Matsuura K."/>
            <person name="Barry K."/>
            <person name="Labutti K."/>
            <person name="Kuo R."/>
            <person name="Ohm R.A."/>
            <person name="Bhattacharya S.S."/>
            <person name="Shirouzu T."/>
            <person name="Yoshinaga Y."/>
            <person name="Martin F.M."/>
            <person name="Grigoriev I.V."/>
            <person name="Hibbett D.S."/>
        </authorList>
    </citation>
    <scope>NUCLEOTIDE SEQUENCE [LARGE SCALE GENOMIC DNA]</scope>
    <source>
        <strain evidence="17 18">CBS 109695</strain>
    </source>
</reference>
<keyword evidence="6" id="KW-0858">Xylan degradation</keyword>
<dbReference type="Proteomes" id="UP000076532">
    <property type="component" value="Unassembled WGS sequence"/>
</dbReference>
<evidence type="ECO:0000256" key="11">
    <source>
        <dbReference type="ARBA" id="ARBA00023326"/>
    </source>
</evidence>
<feature type="chain" id="PRO_5007874227" description="Beta-xylanase" evidence="14">
    <location>
        <begin position="20"/>
        <end position="396"/>
    </location>
</feature>
<evidence type="ECO:0000256" key="5">
    <source>
        <dbReference type="ARBA" id="ARBA00022525"/>
    </source>
</evidence>
<name>A0A166GXQ9_9AGAM</name>
<evidence type="ECO:0000259" key="15">
    <source>
        <dbReference type="PROSITE" id="PS51164"/>
    </source>
</evidence>
<keyword evidence="10 13" id="KW-0326">Glycosidase</keyword>
<proteinExistence type="inferred from homology"/>
<dbReference type="SMART" id="SM00633">
    <property type="entry name" value="Glyco_10"/>
    <property type="match status" value="1"/>
</dbReference>
<dbReference type="InterPro" id="IPR001000">
    <property type="entry name" value="GH10_dom"/>
</dbReference>
<dbReference type="InterPro" id="IPR035971">
    <property type="entry name" value="CBD_sf"/>
</dbReference>
<dbReference type="AlphaFoldDB" id="A0A166GXQ9"/>
<accession>A0A166GXQ9</accession>
<comment type="catalytic activity">
    <reaction evidence="1 13">
        <text>Endohydrolysis of (1-&gt;4)-beta-D-xylosidic linkages in xylans.</text>
        <dbReference type="EC" id="3.2.1.8"/>
    </reaction>
</comment>
<dbReference type="Pfam" id="PF00734">
    <property type="entry name" value="CBM_1"/>
    <property type="match status" value="1"/>
</dbReference>
<feature type="active site" description="Nucleophile" evidence="12">
    <location>
        <position position="317"/>
    </location>
</feature>
<evidence type="ECO:0000256" key="12">
    <source>
        <dbReference type="PROSITE-ProRule" id="PRU10061"/>
    </source>
</evidence>
<keyword evidence="7 14" id="KW-0732">Signal</keyword>
<evidence type="ECO:0000256" key="10">
    <source>
        <dbReference type="ARBA" id="ARBA00023295"/>
    </source>
</evidence>
<dbReference type="EMBL" id="KV417574">
    <property type="protein sequence ID" value="KZP18270.1"/>
    <property type="molecule type" value="Genomic_DNA"/>
</dbReference>
<dbReference type="PANTHER" id="PTHR31490">
    <property type="entry name" value="GLYCOSYL HYDROLASE"/>
    <property type="match status" value="1"/>
</dbReference>
<keyword evidence="9 13" id="KW-0119">Carbohydrate metabolism</keyword>
<keyword evidence="18" id="KW-1185">Reference proteome</keyword>
<sequence>MLLSLSFSILLSLIPFATAQGAAWSQCGGIGWAGATTCVAGNTCTSFSAYYSQCIPGTGTTPASSTKTASSSAASSSSTGTGASGLNTAAKAAGKLYYGTASDLPSNTAYIADLSNAADFGQLTPANQMKWANTEPTQGTFTFAGGDALVALAKKNGQLVRGHNCVWYNQLPNWVSSGSFTSAQLSSIVTKHCSTLVSHYAGEIYAWDVINEPFNDDGTWRSDVFYNVLGTSYVTLALTAARAADPAAKLYINDYNIENTGAKATAMLNLVKSLKAAGTPIDGVGFQCHFIVGEVPTSFQTVLSQFTALGVEVAITELDIRMTLPSTPALLAQQSTDYASVITACKNVAGCVGATVWDFDDSYSWVPNTFSGQGAACQWDANLNKKPSYTGALNAW</sequence>
<dbReference type="GO" id="GO:0030248">
    <property type="term" value="F:cellulose binding"/>
    <property type="evidence" value="ECO:0007669"/>
    <property type="project" value="InterPro"/>
</dbReference>
<evidence type="ECO:0000256" key="9">
    <source>
        <dbReference type="ARBA" id="ARBA00023277"/>
    </source>
</evidence>
<evidence type="ECO:0000313" key="18">
    <source>
        <dbReference type="Proteomes" id="UP000076532"/>
    </source>
</evidence>
<dbReference type="Gene3D" id="3.20.20.80">
    <property type="entry name" value="Glycosidases"/>
    <property type="match status" value="1"/>
</dbReference>
<dbReference type="InterPro" id="IPR044846">
    <property type="entry name" value="GH10"/>
</dbReference>
<dbReference type="STRING" id="436010.A0A166GXQ9"/>
<dbReference type="PROSITE" id="PS00562">
    <property type="entry name" value="CBM1_1"/>
    <property type="match status" value="1"/>
</dbReference>
<dbReference type="Pfam" id="PF00331">
    <property type="entry name" value="Glyco_hydro_10"/>
    <property type="match status" value="1"/>
</dbReference>
<dbReference type="SMART" id="SM00236">
    <property type="entry name" value="fCBD"/>
    <property type="match status" value="1"/>
</dbReference>